<sequence>MEPQKPLQPFDDLGQKLEEACSNLNIVADNRKRKEYEAFIQHCQNQPQPYDFCRHILEGPQYSVVTKFFASNIIKKSIVQEWNVLDVSMKLNLSQYLFEFIASVVLGGNVPSSISSGAGSIQPPSILQQIINQLLQGYSIIQKRSWIDENNGGKQFREMTFTHIQQLLSQDSPQVQQMSQNLALQLLLNLITEFSLGGSSSEIGMNWEFHEKSRVMFQQDFLSNCFVLGCDILKRTLSIQDESIFCGVVTNEISELLKMSVNALQLIREVLCWDFSPFNEMSSLKTIISTKIYKNKYASSGGGSGSAFLEQGKISPSSKEWKERFSNTDILTLLIQFHQKFRQGLVITSSNQNALDAELFIRITHQVRLCLTQWCNISIDCFTDRNSKLNFFIGLLSSIFSLMNSALSNVTSLEFSLICGQEIYDCSQCIYRLFTNFKFSTFIEIYYHLNQAQFMEIIQHLTKATIRTIEISSKFNDQFILDSLTTLLECWSLICESLTSARHSPSGLYLDMKGSDLVRQCCFEIYKSYVDLKVPEQRPPSDIEDDEYENEESVVDEQLNAIGVLGRQLAEPSLQLLYHKFSTRFSLLQNLFGQNSQNRQLDGLWEDFEWIIEIGGYTVADHVEGEAPTLPLEIVDLTDGSSDNVFFNFINSIIKFSQFELLCLSKSPQMLSPRIAKILMWFFWRWAQSYLMPEISHHTESISKSIIHMYGEQSENGVKIVDYLLQKISHNLVHWSSEHETCLESIRLFMTMSRKKSIQKCLIRTNTFVEMVKNDYNTYHTLQKASNSIKGKLTQCITSCCASFIKKIQDKKDFEELHQVLKVILTPLRDQFNSILSRSDFTEVYQQPQIMEQLDYCFEKFLGIAKGSTNSDVAEIMLSFFESEKILINLIKLLNQYHLHEQFVTLILRVFKNCVKSFIPHITKNQCKSLFHTCLIMIQSFVQQNAKKSVNANSKRRNALDDLSEEEQYKDLLILLKTLTFMISKDFLDFSDFDSVGVFSAEVHVKNDENTQNTIVNYVFQGIHLMLPLITIELLDFTPLRKQYFKLIGFMMEMYPEKVALLPNQLFNHFINSLVFGIRHFELDIAQDSFDAIHSLSSHRAKYPLSFNQQDQSFVGMLIRESVNMLLYEVFDIELLHNISDTLYGLILWDQNSFRIAVEGVLMNEPNHSQDIAKGFQLLLEGITEYDLRAKNLRTFFENLEKIVSKLRCFTRRK</sequence>
<dbReference type="OrthoDB" id="5548448at2759"/>
<dbReference type="PROSITE" id="PS50166">
    <property type="entry name" value="IMPORTIN_B_NT"/>
    <property type="match status" value="1"/>
</dbReference>
<evidence type="ECO:0000256" key="8">
    <source>
        <dbReference type="ARBA" id="ARBA00040444"/>
    </source>
</evidence>
<reference evidence="10 11" key="1">
    <citation type="journal article" date="2010" name="Cell">
        <title>The genome of Naegleria gruberi illuminates early eukaryotic versatility.</title>
        <authorList>
            <person name="Fritz-Laylin L.K."/>
            <person name="Prochnik S.E."/>
            <person name="Ginger M.L."/>
            <person name="Dacks J.B."/>
            <person name="Carpenter M.L."/>
            <person name="Field M.C."/>
            <person name="Kuo A."/>
            <person name="Paredez A."/>
            <person name="Chapman J."/>
            <person name="Pham J."/>
            <person name="Shu S."/>
            <person name="Neupane R."/>
            <person name="Cipriano M."/>
            <person name="Mancuso J."/>
            <person name="Tu H."/>
            <person name="Salamov A."/>
            <person name="Lindquist E."/>
            <person name="Shapiro H."/>
            <person name="Lucas S."/>
            <person name="Grigoriev I.V."/>
            <person name="Cande W.Z."/>
            <person name="Fulton C."/>
            <person name="Rokhsar D.S."/>
            <person name="Dawson S.C."/>
        </authorList>
    </citation>
    <scope>NUCLEOTIDE SEQUENCE [LARGE SCALE GENOMIC DNA]</scope>
    <source>
        <strain evidence="10 11">NEG-M</strain>
    </source>
</reference>
<dbReference type="GO" id="GO:0006611">
    <property type="term" value="P:protein export from nucleus"/>
    <property type="evidence" value="ECO:0007669"/>
    <property type="project" value="TreeGrafter"/>
</dbReference>
<evidence type="ECO:0000256" key="4">
    <source>
        <dbReference type="ARBA" id="ARBA00022448"/>
    </source>
</evidence>
<dbReference type="PANTHER" id="PTHR12596">
    <property type="entry name" value="EXPORTIN 4,7-RELATED"/>
    <property type="match status" value="1"/>
</dbReference>
<dbReference type="InterPro" id="IPR016024">
    <property type="entry name" value="ARM-type_fold"/>
</dbReference>
<evidence type="ECO:0000256" key="3">
    <source>
        <dbReference type="ARBA" id="ARBA00009466"/>
    </source>
</evidence>
<dbReference type="SUPFAM" id="SSF48371">
    <property type="entry name" value="ARM repeat"/>
    <property type="match status" value="1"/>
</dbReference>
<dbReference type="GO" id="GO:0031267">
    <property type="term" value="F:small GTPase binding"/>
    <property type="evidence" value="ECO:0007669"/>
    <property type="project" value="InterPro"/>
</dbReference>
<evidence type="ECO:0000256" key="1">
    <source>
        <dbReference type="ARBA" id="ARBA00004123"/>
    </source>
</evidence>
<dbReference type="Pfam" id="PF25795">
    <property type="entry name" value="TPR_XPO7"/>
    <property type="match status" value="1"/>
</dbReference>
<dbReference type="AlphaFoldDB" id="D2UY11"/>
<keyword evidence="4" id="KW-0813">Transport</keyword>
<dbReference type="GO" id="GO:0005737">
    <property type="term" value="C:cytoplasm"/>
    <property type="evidence" value="ECO:0007669"/>
    <property type="project" value="UniProtKB-SubCell"/>
</dbReference>
<dbReference type="GO" id="GO:0005049">
    <property type="term" value="F:nuclear export signal receptor activity"/>
    <property type="evidence" value="ECO:0007669"/>
    <property type="project" value="InterPro"/>
</dbReference>
<dbReference type="EMBL" id="GG738845">
    <property type="protein sequence ID" value="EFC50718.1"/>
    <property type="molecule type" value="Genomic_DNA"/>
</dbReference>
<feature type="domain" description="Importin N-terminal" evidence="9">
    <location>
        <begin position="36"/>
        <end position="103"/>
    </location>
</feature>
<dbReference type="RefSeq" id="XP_002683462.1">
    <property type="nucleotide sequence ID" value="XM_002683416.1"/>
</dbReference>
<evidence type="ECO:0000256" key="6">
    <source>
        <dbReference type="ARBA" id="ARBA00022927"/>
    </source>
</evidence>
<name>D2UY11_NAEGR</name>
<evidence type="ECO:0000256" key="7">
    <source>
        <dbReference type="ARBA" id="ARBA00023242"/>
    </source>
</evidence>
<evidence type="ECO:0000313" key="11">
    <source>
        <dbReference type="Proteomes" id="UP000006671"/>
    </source>
</evidence>
<dbReference type="eggNOG" id="KOG4541">
    <property type="taxonomic scope" value="Eukaryota"/>
</dbReference>
<comment type="similarity">
    <text evidence="3">Belongs to the exportin family.</text>
</comment>
<dbReference type="Gene3D" id="1.25.10.10">
    <property type="entry name" value="Leucine-rich Repeat Variant"/>
    <property type="match status" value="1"/>
</dbReference>
<dbReference type="InParanoid" id="D2UY11"/>
<dbReference type="PANTHER" id="PTHR12596:SF1">
    <property type="entry name" value="EXPORTIN-4"/>
    <property type="match status" value="1"/>
</dbReference>
<protein>
    <recommendedName>
        <fullName evidence="8">Exportin-4</fullName>
    </recommendedName>
</protein>
<dbReference type="STRING" id="5762.D2UY11"/>
<keyword evidence="6" id="KW-0653">Protein transport</keyword>
<evidence type="ECO:0000256" key="5">
    <source>
        <dbReference type="ARBA" id="ARBA00022490"/>
    </source>
</evidence>
<gene>
    <name evidence="10" type="ORF">NAEGRDRAFT_77742</name>
</gene>
<dbReference type="GO" id="GO:0005643">
    <property type="term" value="C:nuclear pore"/>
    <property type="evidence" value="ECO:0007669"/>
    <property type="project" value="TreeGrafter"/>
</dbReference>
<organism evidence="11">
    <name type="scientific">Naegleria gruberi</name>
    <name type="common">Amoeba</name>
    <dbReference type="NCBI Taxonomy" id="5762"/>
    <lineage>
        <taxon>Eukaryota</taxon>
        <taxon>Discoba</taxon>
        <taxon>Heterolobosea</taxon>
        <taxon>Tetramitia</taxon>
        <taxon>Eutetramitia</taxon>
        <taxon>Vahlkampfiidae</taxon>
        <taxon>Naegleria</taxon>
    </lineage>
</organism>
<comment type="subcellular location">
    <subcellularLocation>
        <location evidence="2">Cytoplasm</location>
    </subcellularLocation>
    <subcellularLocation>
        <location evidence="1">Nucleus</location>
    </subcellularLocation>
</comment>
<dbReference type="InterPro" id="IPR044189">
    <property type="entry name" value="XPO4/7-like"/>
</dbReference>
<proteinExistence type="inferred from homology"/>
<keyword evidence="11" id="KW-1185">Reference proteome</keyword>
<dbReference type="InterPro" id="IPR057947">
    <property type="entry name" value="TPR_XPO7/RBP17"/>
</dbReference>
<evidence type="ECO:0000313" key="10">
    <source>
        <dbReference type="EMBL" id="EFC50718.1"/>
    </source>
</evidence>
<dbReference type="InterPro" id="IPR011989">
    <property type="entry name" value="ARM-like"/>
</dbReference>
<dbReference type="Pfam" id="PF08767">
    <property type="entry name" value="CRM1_C"/>
    <property type="match status" value="1"/>
</dbReference>
<dbReference type="KEGG" id="ngr:NAEGRDRAFT_77742"/>
<dbReference type="InterPro" id="IPR001494">
    <property type="entry name" value="Importin-beta_N"/>
</dbReference>
<dbReference type="Proteomes" id="UP000006671">
    <property type="component" value="Unassembled WGS sequence"/>
</dbReference>
<evidence type="ECO:0000256" key="2">
    <source>
        <dbReference type="ARBA" id="ARBA00004496"/>
    </source>
</evidence>
<keyword evidence="7" id="KW-0539">Nucleus</keyword>
<dbReference type="GeneID" id="8863948"/>
<dbReference type="VEuPathDB" id="AmoebaDB:NAEGRDRAFT_77742"/>
<keyword evidence="5" id="KW-0963">Cytoplasm</keyword>
<keyword evidence="10" id="KW-0675">Receptor</keyword>
<dbReference type="InterPro" id="IPR014877">
    <property type="entry name" value="XPO1_C_dom"/>
</dbReference>
<evidence type="ECO:0000259" key="9">
    <source>
        <dbReference type="PROSITE" id="PS50166"/>
    </source>
</evidence>
<accession>D2UY11</accession>